<dbReference type="GO" id="GO:0000160">
    <property type="term" value="P:phosphorelay signal transduction system"/>
    <property type="evidence" value="ECO:0007669"/>
    <property type="project" value="InterPro"/>
</dbReference>
<dbReference type="AlphaFoldDB" id="A0A537LS62"/>
<gene>
    <name evidence="4" type="ORF">E6H02_07505</name>
</gene>
<protein>
    <submittedName>
        <fullName evidence="4">Response regulator</fullName>
    </submittedName>
</protein>
<dbReference type="InterPro" id="IPR011006">
    <property type="entry name" value="CheY-like_superfamily"/>
</dbReference>
<feature type="non-terminal residue" evidence="4">
    <location>
        <position position="1"/>
    </location>
</feature>
<dbReference type="PANTHER" id="PTHR44591">
    <property type="entry name" value="STRESS RESPONSE REGULATOR PROTEIN 1"/>
    <property type="match status" value="1"/>
</dbReference>
<dbReference type="PANTHER" id="PTHR44591:SF3">
    <property type="entry name" value="RESPONSE REGULATORY DOMAIN-CONTAINING PROTEIN"/>
    <property type="match status" value="1"/>
</dbReference>
<dbReference type="SUPFAM" id="SSF52172">
    <property type="entry name" value="CheY-like"/>
    <property type="match status" value="1"/>
</dbReference>
<name>A0A537LS62_9BACT</name>
<evidence type="ECO:0000256" key="1">
    <source>
        <dbReference type="ARBA" id="ARBA00022553"/>
    </source>
</evidence>
<keyword evidence="1 2" id="KW-0597">Phosphoprotein</keyword>
<comment type="caution">
    <text evidence="4">The sequence shown here is derived from an EMBL/GenBank/DDBJ whole genome shotgun (WGS) entry which is preliminary data.</text>
</comment>
<dbReference type="EMBL" id="VBAM01000269">
    <property type="protein sequence ID" value="TMJ10863.1"/>
    <property type="molecule type" value="Genomic_DNA"/>
</dbReference>
<proteinExistence type="predicted"/>
<dbReference type="InterPro" id="IPR050595">
    <property type="entry name" value="Bact_response_regulator"/>
</dbReference>
<dbReference type="Gene3D" id="3.40.50.2300">
    <property type="match status" value="1"/>
</dbReference>
<sequence length="160" mass="17159">EPLERTEASTGRESKASSTPGTGGIVLYIEDNLSNFRLVERILALRPGIRLISAMQGRMGLDLAQTHRPDLILLDVHLPDISGGEVLAELQADDQLRRIPVVMISADAIPATIGRFLAQGAGAYLTKPLDVKKLLTLLDERLKHPGAAGKAGGSPQRYSS</sequence>
<evidence type="ECO:0000313" key="5">
    <source>
        <dbReference type="Proteomes" id="UP000320393"/>
    </source>
</evidence>
<accession>A0A537LS62</accession>
<evidence type="ECO:0000313" key="4">
    <source>
        <dbReference type="EMBL" id="TMJ10863.1"/>
    </source>
</evidence>
<dbReference type="Proteomes" id="UP000320393">
    <property type="component" value="Unassembled WGS sequence"/>
</dbReference>
<reference evidence="4 5" key="1">
    <citation type="journal article" date="2019" name="Nat. Microbiol.">
        <title>Mediterranean grassland soil C-N compound turnover is dependent on rainfall and depth, and is mediated by genomically divergent microorganisms.</title>
        <authorList>
            <person name="Diamond S."/>
            <person name="Andeer P.F."/>
            <person name="Li Z."/>
            <person name="Crits-Christoph A."/>
            <person name="Burstein D."/>
            <person name="Anantharaman K."/>
            <person name="Lane K.R."/>
            <person name="Thomas B.C."/>
            <person name="Pan C."/>
            <person name="Northen T.R."/>
            <person name="Banfield J.F."/>
        </authorList>
    </citation>
    <scope>NUCLEOTIDE SEQUENCE [LARGE SCALE GENOMIC DNA]</scope>
    <source>
        <strain evidence="4">NP_5</strain>
    </source>
</reference>
<feature type="modified residue" description="4-aspartylphosphate" evidence="2">
    <location>
        <position position="75"/>
    </location>
</feature>
<organism evidence="4 5">
    <name type="scientific">Candidatus Segetimicrobium genomatis</name>
    <dbReference type="NCBI Taxonomy" id="2569760"/>
    <lineage>
        <taxon>Bacteria</taxon>
        <taxon>Bacillati</taxon>
        <taxon>Candidatus Sysuimicrobiota</taxon>
        <taxon>Candidatus Sysuimicrobiia</taxon>
        <taxon>Candidatus Sysuimicrobiales</taxon>
        <taxon>Candidatus Segetimicrobiaceae</taxon>
        <taxon>Candidatus Segetimicrobium</taxon>
    </lineage>
</organism>
<evidence type="ECO:0000259" key="3">
    <source>
        <dbReference type="PROSITE" id="PS50110"/>
    </source>
</evidence>
<dbReference type="InterPro" id="IPR001789">
    <property type="entry name" value="Sig_transdc_resp-reg_receiver"/>
</dbReference>
<dbReference type="Pfam" id="PF00072">
    <property type="entry name" value="Response_reg"/>
    <property type="match status" value="1"/>
</dbReference>
<dbReference type="SMART" id="SM00448">
    <property type="entry name" value="REC"/>
    <property type="match status" value="1"/>
</dbReference>
<dbReference type="PROSITE" id="PS50110">
    <property type="entry name" value="RESPONSE_REGULATORY"/>
    <property type="match status" value="1"/>
</dbReference>
<evidence type="ECO:0000256" key="2">
    <source>
        <dbReference type="PROSITE-ProRule" id="PRU00169"/>
    </source>
</evidence>
<feature type="domain" description="Response regulatory" evidence="3">
    <location>
        <begin position="25"/>
        <end position="142"/>
    </location>
</feature>